<evidence type="ECO:0000256" key="1">
    <source>
        <dbReference type="SAM" id="MobiDB-lite"/>
    </source>
</evidence>
<organism evidence="3 4">
    <name type="scientific">Morella rubra</name>
    <name type="common">Chinese bayberry</name>
    <dbReference type="NCBI Taxonomy" id="262757"/>
    <lineage>
        <taxon>Eukaryota</taxon>
        <taxon>Viridiplantae</taxon>
        <taxon>Streptophyta</taxon>
        <taxon>Embryophyta</taxon>
        <taxon>Tracheophyta</taxon>
        <taxon>Spermatophyta</taxon>
        <taxon>Magnoliopsida</taxon>
        <taxon>eudicotyledons</taxon>
        <taxon>Gunneridae</taxon>
        <taxon>Pentapetalae</taxon>
        <taxon>rosids</taxon>
        <taxon>fabids</taxon>
        <taxon>Fagales</taxon>
        <taxon>Myricaceae</taxon>
        <taxon>Morella</taxon>
    </lineage>
</organism>
<dbReference type="Proteomes" id="UP000516437">
    <property type="component" value="Chromosome 3"/>
</dbReference>
<reference evidence="3 4" key="1">
    <citation type="journal article" date="2019" name="Plant Biotechnol. J.">
        <title>The red bayberry genome and genetic basis of sex determination.</title>
        <authorList>
            <person name="Jia H.M."/>
            <person name="Jia H.J."/>
            <person name="Cai Q.L."/>
            <person name="Wang Y."/>
            <person name="Zhao H.B."/>
            <person name="Yang W.F."/>
            <person name="Wang G.Y."/>
            <person name="Li Y.H."/>
            <person name="Zhan D.L."/>
            <person name="Shen Y.T."/>
            <person name="Niu Q.F."/>
            <person name="Chang L."/>
            <person name="Qiu J."/>
            <person name="Zhao L."/>
            <person name="Xie H.B."/>
            <person name="Fu W.Y."/>
            <person name="Jin J."/>
            <person name="Li X.W."/>
            <person name="Jiao Y."/>
            <person name="Zhou C.C."/>
            <person name="Tu T."/>
            <person name="Chai C.Y."/>
            <person name="Gao J.L."/>
            <person name="Fan L.J."/>
            <person name="van de Weg E."/>
            <person name="Wang J.Y."/>
            <person name="Gao Z.S."/>
        </authorList>
    </citation>
    <scope>NUCLEOTIDE SEQUENCE [LARGE SCALE GENOMIC DNA]</scope>
    <source>
        <tissue evidence="3">Leaves</tissue>
    </source>
</reference>
<feature type="domain" description="PB1-like" evidence="2">
    <location>
        <begin position="4"/>
        <end position="100"/>
    </location>
</feature>
<feature type="compositionally biased region" description="Polar residues" evidence="1">
    <location>
        <begin position="158"/>
        <end position="171"/>
    </location>
</feature>
<feature type="region of interest" description="Disordered" evidence="1">
    <location>
        <begin position="150"/>
        <end position="180"/>
    </location>
</feature>
<dbReference type="Pfam" id="PF26130">
    <property type="entry name" value="PB1-like"/>
    <property type="match status" value="1"/>
</dbReference>
<protein>
    <recommendedName>
        <fullName evidence="2">PB1-like domain-containing protein</fullName>
    </recommendedName>
</protein>
<sequence>MSSDSILFKVHYRGKFDRSNGCVYVGGNVSLHNDPYNLDCQSFIEIEDVVKEYGYKSSDLLFYQEPMKSLSNGLRIIYGDPDVLEMGATHVGKDVVVLYVVRFETTPEEDPVDGVDDDTILVDAGASLAPRHNYPGKTTLVSRAKIVRRRDAGEDEATPSQSTVEQRSTPSIPGMVADSASPAATSISDYSLAYGPSDKGKALVEEQLGAKEKGKKPQWQI</sequence>
<dbReference type="AlphaFoldDB" id="A0A6A1W4K1"/>
<proteinExistence type="predicted"/>
<comment type="caution">
    <text evidence="3">The sequence shown here is derived from an EMBL/GenBank/DDBJ whole genome shotgun (WGS) entry which is preliminary data.</text>
</comment>
<accession>A0A6A1W4K1</accession>
<dbReference type="OrthoDB" id="1435385at2759"/>
<evidence type="ECO:0000313" key="4">
    <source>
        <dbReference type="Proteomes" id="UP000516437"/>
    </source>
</evidence>
<name>A0A6A1W4K1_9ROSI</name>
<gene>
    <name evidence="3" type="ORF">CJ030_MR3G007096</name>
</gene>
<evidence type="ECO:0000259" key="2">
    <source>
        <dbReference type="Pfam" id="PF26130"/>
    </source>
</evidence>
<dbReference type="InterPro" id="IPR058594">
    <property type="entry name" value="PB1-like_dom_pln"/>
</dbReference>
<keyword evidence="4" id="KW-1185">Reference proteome</keyword>
<dbReference type="EMBL" id="RXIC02000021">
    <property type="protein sequence ID" value="KAB1220055.1"/>
    <property type="molecule type" value="Genomic_DNA"/>
</dbReference>
<evidence type="ECO:0000313" key="3">
    <source>
        <dbReference type="EMBL" id="KAB1220055.1"/>
    </source>
</evidence>